<dbReference type="Proteomes" id="UP000694891">
    <property type="component" value="Unplaced"/>
</dbReference>
<dbReference type="InterPro" id="IPR014741">
    <property type="entry name" value="Adaptor_Cbl_EF_hand-like"/>
</dbReference>
<evidence type="ECO:0000256" key="2">
    <source>
        <dbReference type="ARBA" id="ARBA00022771"/>
    </source>
</evidence>
<feature type="compositionally biased region" description="Basic and acidic residues" evidence="7">
    <location>
        <begin position="626"/>
        <end position="640"/>
    </location>
</feature>
<evidence type="ECO:0000256" key="4">
    <source>
        <dbReference type="ARBA" id="ARBA00022837"/>
    </source>
</evidence>
<dbReference type="GO" id="GO:0001784">
    <property type="term" value="F:phosphotyrosine residue binding"/>
    <property type="evidence" value="ECO:0007669"/>
    <property type="project" value="UniProtKB-UniRule"/>
</dbReference>
<dbReference type="SUPFAM" id="SSF47668">
    <property type="entry name" value="N-terminal domain of cbl (N-cbl)"/>
    <property type="match status" value="1"/>
</dbReference>
<feature type="compositionally biased region" description="Polar residues" evidence="7">
    <location>
        <begin position="519"/>
        <end position="541"/>
    </location>
</feature>
<evidence type="ECO:0000256" key="8">
    <source>
        <dbReference type="SAM" id="Phobius"/>
    </source>
</evidence>
<dbReference type="InterPro" id="IPR024162">
    <property type="entry name" value="Adaptor_Cbl"/>
</dbReference>
<dbReference type="Pfam" id="PF02761">
    <property type="entry name" value="Cbl_N2"/>
    <property type="match status" value="1"/>
</dbReference>
<dbReference type="GO" id="GO:0017124">
    <property type="term" value="F:SH3 domain binding"/>
    <property type="evidence" value="ECO:0007669"/>
    <property type="project" value="TreeGrafter"/>
</dbReference>
<dbReference type="Gene3D" id="1.20.930.20">
    <property type="entry name" value="Adaptor protein Cbl, N-terminal domain"/>
    <property type="match status" value="1"/>
</dbReference>
<comment type="domain">
    <text evidence="6">The N-terminus is composed of the phosphotyrosine binding (PTB) domain, a short linker region and the RING-type zinc finger. The PTB domain, which is also called TKB (tyrosine kinase binding) domain, is composed of three different subdomains: a four-helix bundle (4H), a calcium-binding EF hand and a divergent SH2 domain.</text>
</comment>
<dbReference type="SMART" id="SM00184">
    <property type="entry name" value="RING"/>
    <property type="match status" value="1"/>
</dbReference>
<feature type="transmembrane region" description="Helical" evidence="8">
    <location>
        <begin position="20"/>
        <end position="42"/>
    </location>
</feature>
<dbReference type="InterPro" id="IPR036860">
    <property type="entry name" value="SH2_dom_sf"/>
</dbReference>
<evidence type="ECO:0000313" key="11">
    <source>
        <dbReference type="Proteomes" id="UP000694891"/>
    </source>
</evidence>
<keyword evidence="2 5" id="KW-0863">Zinc-finger</keyword>
<dbReference type="FunFam" id="3.30.40.10:FF:000015">
    <property type="entry name" value="E3 ubiquitin-protein ligase CBL"/>
    <property type="match status" value="1"/>
</dbReference>
<feature type="region of interest" description="Disordered" evidence="7">
    <location>
        <begin position="507"/>
        <end position="650"/>
    </location>
</feature>
<feature type="domain" description="Cbl-PTB" evidence="10">
    <location>
        <begin position="67"/>
        <end position="379"/>
    </location>
</feature>
<keyword evidence="8" id="KW-1133">Transmembrane helix</keyword>
<dbReference type="GO" id="GO:0030971">
    <property type="term" value="F:receptor tyrosine kinase binding"/>
    <property type="evidence" value="ECO:0007669"/>
    <property type="project" value="TreeGrafter"/>
</dbReference>
<dbReference type="InterPro" id="IPR013083">
    <property type="entry name" value="Znf_RING/FYVE/PHD"/>
</dbReference>
<dbReference type="InterPro" id="IPR011992">
    <property type="entry name" value="EF-hand-dom_pair"/>
</dbReference>
<evidence type="ECO:0000259" key="9">
    <source>
        <dbReference type="PROSITE" id="PS50089"/>
    </source>
</evidence>
<dbReference type="GO" id="GO:0045121">
    <property type="term" value="C:membrane raft"/>
    <property type="evidence" value="ECO:0007669"/>
    <property type="project" value="TreeGrafter"/>
</dbReference>
<dbReference type="RefSeq" id="XP_008302151.1">
    <property type="nucleotide sequence ID" value="XM_008303929.1"/>
</dbReference>
<dbReference type="PROSITE" id="PS51506">
    <property type="entry name" value="CBL_PTB"/>
    <property type="match status" value="1"/>
</dbReference>
<dbReference type="Pfam" id="PF13920">
    <property type="entry name" value="zf-C3HC4_3"/>
    <property type="match status" value="1"/>
</dbReference>
<dbReference type="Pfam" id="PF02262">
    <property type="entry name" value="Cbl_N"/>
    <property type="match status" value="1"/>
</dbReference>
<feature type="domain" description="RING-type" evidence="9">
    <location>
        <begin position="409"/>
        <end position="449"/>
    </location>
</feature>
<evidence type="ECO:0000256" key="5">
    <source>
        <dbReference type="PROSITE-ProRule" id="PRU00175"/>
    </source>
</evidence>
<dbReference type="Gene3D" id="3.30.505.10">
    <property type="entry name" value="SH2 domain"/>
    <property type="match status" value="1"/>
</dbReference>
<dbReference type="SUPFAM" id="SSF55550">
    <property type="entry name" value="SH2 domain"/>
    <property type="match status" value="1"/>
</dbReference>
<dbReference type="SUPFAM" id="SSF57850">
    <property type="entry name" value="RING/U-box"/>
    <property type="match status" value="1"/>
</dbReference>
<dbReference type="AlphaFoldDB" id="A0A9Y4TUY3"/>
<evidence type="ECO:0000256" key="7">
    <source>
        <dbReference type="SAM" id="MobiDB-lite"/>
    </source>
</evidence>
<dbReference type="GO" id="GO:0007166">
    <property type="term" value="P:cell surface receptor signaling pathway"/>
    <property type="evidence" value="ECO:0007669"/>
    <property type="project" value="InterPro"/>
</dbReference>
<reference evidence="12 13" key="1">
    <citation type="submission" date="2025-04" db="UniProtKB">
        <authorList>
            <consortium name="RefSeq"/>
        </authorList>
    </citation>
    <scope>IDENTIFICATION</scope>
</reference>
<dbReference type="PROSITE" id="PS00518">
    <property type="entry name" value="ZF_RING_1"/>
    <property type="match status" value="1"/>
</dbReference>
<keyword evidence="4 6" id="KW-0106">Calcium</keyword>
<dbReference type="EC" id="2.3.2.27" evidence="6"/>
<sequence>MNKPRYSKTELSHLLTQQKLVFFIVTPTHVLRLTFTVVFGSLPFQTHNIEMMAAAGLGVSKSPKLSSQPPTGGDRRLVEKTLKRLDKLHELCANPRLGLRNSPPYLPEIISETSSLLTLVWEPYQGTKAGGGKVPGEDEVKYLRVHVKNLLDKTDRAVLLFKEGREKIFEETSSYRRNLTKLSLLFSHMLWELKAMFPEGCFQGSTYRVTKTEAAEFWKHSFGSECIVLWNRFKEQLRSVHSFEEGMESMALKSTVDLTCNDHISIFEFDIFTRLFQPWKSLIRNWNQLAVTHPGYMAFLTYDQVVARLEHYLHKPGSYIFRLSCTRMGQWAIGHVTMEGGIVQTIPQNTPLYQALVQGFKEGCYLYPDGRDVNPDLTSLFEPAHRGKVKVTEEQYELYCEIGSTFQLCKICAERDKDIRIQPCGHFLCQPCLTGWQQKSAGHTCPYCRCDIRGTESVLIEPYLPGSLQWEEGVDDDGEEDDHEDIELMIKEMAALKKFSSLEYQFPSSHISAPPLPPKNSTTPRCPSPHSQYHTSETSTPAKHAHSRSAHGSHEPRRHKQETKRGQGKAAYSEDEDSFGLRAHSLSQSAEYLREAPFPSSSQTAVSNDVAWIGPSSPVKERRRRKEEERRAGLRKDKYGLGEMTRTMSS</sequence>
<dbReference type="PROSITE" id="PS50089">
    <property type="entry name" value="ZF_RING_2"/>
    <property type="match status" value="1"/>
</dbReference>
<evidence type="ECO:0000259" key="10">
    <source>
        <dbReference type="PROSITE" id="PS51506"/>
    </source>
</evidence>
<dbReference type="CDD" id="cd09920">
    <property type="entry name" value="SH2_Cbl-b_TKB"/>
    <property type="match status" value="1"/>
</dbReference>
<evidence type="ECO:0000256" key="6">
    <source>
        <dbReference type="RuleBase" id="RU367001"/>
    </source>
</evidence>
<dbReference type="InterPro" id="IPR024159">
    <property type="entry name" value="Cbl_PTB"/>
</dbReference>
<dbReference type="FunFam" id="1.10.238.10:FF:000022">
    <property type="entry name" value="E3 ubiquitin-protein ligase CBL"/>
    <property type="match status" value="1"/>
</dbReference>
<evidence type="ECO:0000313" key="12">
    <source>
        <dbReference type="RefSeq" id="XP_008302151.1"/>
    </source>
</evidence>
<dbReference type="Gene3D" id="3.30.40.10">
    <property type="entry name" value="Zinc/RING finger domain, C3HC4 (zinc finger)"/>
    <property type="match status" value="1"/>
</dbReference>
<dbReference type="GO" id="GO:0005509">
    <property type="term" value="F:calcium ion binding"/>
    <property type="evidence" value="ECO:0007669"/>
    <property type="project" value="UniProtKB-UniRule"/>
</dbReference>
<dbReference type="CTD" id="23624"/>
<dbReference type="SUPFAM" id="SSF47473">
    <property type="entry name" value="EF-hand"/>
    <property type="match status" value="1"/>
</dbReference>
<keyword evidence="1 6" id="KW-0479">Metal-binding</keyword>
<comment type="catalytic activity">
    <reaction evidence="6">
        <text>S-ubiquitinyl-[E2 ubiquitin-conjugating enzyme]-L-cysteine + [acceptor protein]-L-lysine = [E2 ubiquitin-conjugating enzyme]-L-cysteine + N(6)-ubiquitinyl-[acceptor protein]-L-lysine.</text>
        <dbReference type="EC" id="2.3.2.27"/>
    </reaction>
</comment>
<comment type="pathway">
    <text evidence="6">Protein modification; protein ubiquitination.</text>
</comment>
<evidence type="ECO:0000256" key="1">
    <source>
        <dbReference type="ARBA" id="ARBA00022723"/>
    </source>
</evidence>
<dbReference type="GO" id="GO:0023051">
    <property type="term" value="P:regulation of signaling"/>
    <property type="evidence" value="ECO:0007669"/>
    <property type="project" value="InterPro"/>
</dbReference>
<dbReference type="FunFam" id="3.30.505.10:FF:000007">
    <property type="entry name" value="E3 ubiquitin-protein ligase CBL"/>
    <property type="match status" value="1"/>
</dbReference>
<keyword evidence="6" id="KW-0833">Ubl conjugation pathway</keyword>
<dbReference type="PANTHER" id="PTHR23007">
    <property type="entry name" value="CBL"/>
    <property type="match status" value="1"/>
</dbReference>
<accession>A0A9Y4TUY3</accession>
<dbReference type="PANTHER" id="PTHR23007:SF13">
    <property type="entry name" value="E3 UBIQUITIN-PROTEIN LIGASE CBL"/>
    <property type="match status" value="1"/>
</dbReference>
<dbReference type="GO" id="GO:0008270">
    <property type="term" value="F:zinc ion binding"/>
    <property type="evidence" value="ECO:0007669"/>
    <property type="project" value="UniProtKB-KW"/>
</dbReference>
<evidence type="ECO:0000313" key="13">
    <source>
        <dbReference type="RefSeq" id="XP_008302154.1"/>
    </source>
</evidence>
<organism evidence="11 12">
    <name type="scientific">Stegastes partitus</name>
    <name type="common">bicolor damselfish</name>
    <dbReference type="NCBI Taxonomy" id="144197"/>
    <lineage>
        <taxon>Eukaryota</taxon>
        <taxon>Metazoa</taxon>
        <taxon>Chordata</taxon>
        <taxon>Craniata</taxon>
        <taxon>Vertebrata</taxon>
        <taxon>Euteleostomi</taxon>
        <taxon>Actinopterygii</taxon>
        <taxon>Neopterygii</taxon>
        <taxon>Teleostei</taxon>
        <taxon>Neoteleostei</taxon>
        <taxon>Acanthomorphata</taxon>
        <taxon>Ovalentaria</taxon>
        <taxon>Pomacentridae</taxon>
        <taxon>Stegastes</taxon>
    </lineage>
</organism>
<keyword evidence="8" id="KW-0812">Transmembrane</keyword>
<evidence type="ECO:0000256" key="3">
    <source>
        <dbReference type="ARBA" id="ARBA00022833"/>
    </source>
</evidence>
<dbReference type="InterPro" id="IPR036537">
    <property type="entry name" value="Adaptor_Cbl_N_dom_sf"/>
</dbReference>
<dbReference type="RefSeq" id="XP_008302154.1">
    <property type="nucleotide sequence ID" value="XM_008303932.1"/>
</dbReference>
<keyword evidence="11" id="KW-1185">Reference proteome</keyword>
<keyword evidence="6" id="KW-0808">Transferase</keyword>
<dbReference type="GO" id="GO:0005886">
    <property type="term" value="C:plasma membrane"/>
    <property type="evidence" value="ECO:0007669"/>
    <property type="project" value="TreeGrafter"/>
</dbReference>
<keyword evidence="8" id="KW-0472">Membrane</keyword>
<gene>
    <name evidence="12 13" type="primary">cblc</name>
</gene>
<name>A0A9Y4TUY3_9TELE</name>
<dbReference type="FunFam" id="1.20.930.20:FF:000007">
    <property type="entry name" value="Cbl proto-oncogene C, E3 ubiquitin protein ligase"/>
    <property type="match status" value="1"/>
</dbReference>
<dbReference type="InterPro" id="IPR017907">
    <property type="entry name" value="Znf_RING_CS"/>
</dbReference>
<dbReference type="InterPro" id="IPR014742">
    <property type="entry name" value="Adaptor_Cbl_SH2-like"/>
</dbReference>
<dbReference type="InterPro" id="IPR003153">
    <property type="entry name" value="Adaptor_Cbl_N_hlx"/>
</dbReference>
<protein>
    <recommendedName>
        <fullName evidence="6">E3 ubiquitin-protein ligase CBL</fullName>
        <ecNumber evidence="6">2.3.2.27</ecNumber>
    </recommendedName>
</protein>
<dbReference type="GeneID" id="103373923"/>
<keyword evidence="3 6" id="KW-0862">Zinc</keyword>
<proteinExistence type="predicted"/>
<feature type="compositionally biased region" description="Basic residues" evidence="7">
    <location>
        <begin position="543"/>
        <end position="562"/>
    </location>
</feature>
<dbReference type="GO" id="GO:0061630">
    <property type="term" value="F:ubiquitin protein ligase activity"/>
    <property type="evidence" value="ECO:0007669"/>
    <property type="project" value="UniProtKB-EC"/>
</dbReference>
<dbReference type="Gene3D" id="1.10.238.10">
    <property type="entry name" value="EF-hand"/>
    <property type="match status" value="1"/>
</dbReference>
<dbReference type="InterPro" id="IPR001841">
    <property type="entry name" value="Znf_RING"/>
</dbReference>
<dbReference type="Pfam" id="PF02762">
    <property type="entry name" value="Cbl_N3"/>
    <property type="match status" value="1"/>
</dbReference>
<comment type="function">
    <text evidence="6">E3 ubiquitin-protein ligase which accepts ubiquitin from specific E2 ubiquitin-conjugating enzymes, and transfers it to substrates, generally promoting their degradation by the proteasome.</text>
</comment>